<dbReference type="PANTHER" id="PTHR24276:SF91">
    <property type="entry name" value="AT26814P-RELATED"/>
    <property type="match status" value="1"/>
</dbReference>
<evidence type="ECO:0000313" key="8">
    <source>
        <dbReference type="EMBL" id="KPI99399.1"/>
    </source>
</evidence>
<dbReference type="InterPro" id="IPR009003">
    <property type="entry name" value="Peptidase_S1_PA"/>
</dbReference>
<dbReference type="PANTHER" id="PTHR24276">
    <property type="entry name" value="POLYSERASE-RELATED"/>
    <property type="match status" value="1"/>
</dbReference>
<dbReference type="Gene3D" id="2.40.10.10">
    <property type="entry name" value="Trypsin-like serine proteases"/>
    <property type="match status" value="1"/>
</dbReference>
<dbReference type="Pfam" id="PF00089">
    <property type="entry name" value="Trypsin"/>
    <property type="match status" value="1"/>
</dbReference>
<evidence type="ECO:0000256" key="6">
    <source>
        <dbReference type="SAM" id="SignalP"/>
    </source>
</evidence>
<evidence type="ECO:0000256" key="1">
    <source>
        <dbReference type="ARBA" id="ARBA00007664"/>
    </source>
</evidence>
<dbReference type="AlphaFoldDB" id="A0A194Q319"/>
<dbReference type="SUPFAM" id="SSF50494">
    <property type="entry name" value="Trypsin-like serine proteases"/>
    <property type="match status" value="1"/>
</dbReference>
<organism evidence="8 9">
    <name type="scientific">Papilio xuthus</name>
    <name type="common">Asian swallowtail butterfly</name>
    <dbReference type="NCBI Taxonomy" id="66420"/>
    <lineage>
        <taxon>Eukaryota</taxon>
        <taxon>Metazoa</taxon>
        <taxon>Ecdysozoa</taxon>
        <taxon>Arthropoda</taxon>
        <taxon>Hexapoda</taxon>
        <taxon>Insecta</taxon>
        <taxon>Pterygota</taxon>
        <taxon>Neoptera</taxon>
        <taxon>Endopterygota</taxon>
        <taxon>Lepidoptera</taxon>
        <taxon>Glossata</taxon>
        <taxon>Ditrysia</taxon>
        <taxon>Papilionoidea</taxon>
        <taxon>Papilionidae</taxon>
        <taxon>Papilioninae</taxon>
        <taxon>Papilio</taxon>
    </lineage>
</organism>
<keyword evidence="9" id="KW-1185">Reference proteome</keyword>
<evidence type="ECO:0000256" key="2">
    <source>
        <dbReference type="ARBA" id="ARBA00022670"/>
    </source>
</evidence>
<dbReference type="STRING" id="66420.A0A194Q319"/>
<dbReference type="InterPro" id="IPR001314">
    <property type="entry name" value="Peptidase_S1A"/>
</dbReference>
<dbReference type="PROSITE" id="PS50240">
    <property type="entry name" value="TRYPSIN_DOM"/>
    <property type="match status" value="1"/>
</dbReference>
<name>A0A194Q319_PAPXU</name>
<evidence type="ECO:0000256" key="5">
    <source>
        <dbReference type="ARBA" id="ARBA00023157"/>
    </source>
</evidence>
<dbReference type="InterPro" id="IPR050430">
    <property type="entry name" value="Peptidase_S1"/>
</dbReference>
<proteinExistence type="inferred from homology"/>
<dbReference type="InterPro" id="IPR018114">
    <property type="entry name" value="TRYPSIN_HIS"/>
</dbReference>
<feature type="domain" description="Peptidase S1" evidence="7">
    <location>
        <begin position="85"/>
        <end position="310"/>
    </location>
</feature>
<keyword evidence="3" id="KW-0378">Hydrolase</keyword>
<reference evidence="8 9" key="1">
    <citation type="journal article" date="2015" name="Nat. Commun.">
        <title>Outbred genome sequencing and CRISPR/Cas9 gene editing in butterflies.</title>
        <authorList>
            <person name="Li X."/>
            <person name="Fan D."/>
            <person name="Zhang W."/>
            <person name="Liu G."/>
            <person name="Zhang L."/>
            <person name="Zhao L."/>
            <person name="Fang X."/>
            <person name="Chen L."/>
            <person name="Dong Y."/>
            <person name="Chen Y."/>
            <person name="Ding Y."/>
            <person name="Zhao R."/>
            <person name="Feng M."/>
            <person name="Zhu Y."/>
            <person name="Feng Y."/>
            <person name="Jiang X."/>
            <person name="Zhu D."/>
            <person name="Xiang H."/>
            <person name="Feng X."/>
            <person name="Li S."/>
            <person name="Wang J."/>
            <person name="Zhang G."/>
            <person name="Kronforst M.R."/>
            <person name="Wang W."/>
        </authorList>
    </citation>
    <scope>NUCLEOTIDE SEQUENCE [LARGE SCALE GENOMIC DNA]</scope>
    <source>
        <strain evidence="8">Ya'a_city_454_Px</strain>
        <tissue evidence="8">Whole body</tissue>
    </source>
</reference>
<dbReference type="SMART" id="SM00020">
    <property type="entry name" value="Tryp_SPc"/>
    <property type="match status" value="1"/>
</dbReference>
<keyword evidence="6" id="KW-0732">Signal</keyword>
<gene>
    <name evidence="8" type="ORF">RR46_03764</name>
</gene>
<keyword evidence="2" id="KW-0645">Protease</keyword>
<dbReference type="PROSITE" id="PS00134">
    <property type="entry name" value="TRYPSIN_HIS"/>
    <property type="match status" value="1"/>
</dbReference>
<dbReference type="EMBL" id="KQ459579">
    <property type="protein sequence ID" value="KPI99399.1"/>
    <property type="molecule type" value="Genomic_DNA"/>
</dbReference>
<sequence>MARQERSLFVVAALCVCACVVSARPDSSNHLVQKLETNSILSRYYANGFLLTIDAVNYSGNTKGVSVRNFEESEEREHRPVNERYPHAVLFGGTCGGTIISPKWILTAAHCTLFTGGKYVLAGTNNSEDGSGVTRRVKKLYIHPRFAVGPYWLNAKRYDIKQVAARFDYLLAELEEPLELDGVTIAAATLNELQDLTAGINVGYAGYGAEHQGETMRHEMHGMDLTLLAEEECARLEEYDSQDMICIRGRAPRYDSACNGDSGSGVVDENGVLIGIASWVENDALECRNGAVVYCSKVATARPWIRKITGI</sequence>
<evidence type="ECO:0000256" key="4">
    <source>
        <dbReference type="ARBA" id="ARBA00022825"/>
    </source>
</evidence>
<evidence type="ECO:0000256" key="3">
    <source>
        <dbReference type="ARBA" id="ARBA00022801"/>
    </source>
</evidence>
<keyword evidence="4" id="KW-0720">Serine protease</keyword>
<evidence type="ECO:0000259" key="7">
    <source>
        <dbReference type="PROSITE" id="PS50240"/>
    </source>
</evidence>
<dbReference type="GO" id="GO:0004252">
    <property type="term" value="F:serine-type endopeptidase activity"/>
    <property type="evidence" value="ECO:0007669"/>
    <property type="project" value="InterPro"/>
</dbReference>
<comment type="similarity">
    <text evidence="1">Belongs to the peptidase S1 family.</text>
</comment>
<dbReference type="Proteomes" id="UP000053268">
    <property type="component" value="Unassembled WGS sequence"/>
</dbReference>
<protein>
    <submittedName>
        <fullName evidence="8">Scolexin B</fullName>
    </submittedName>
</protein>
<dbReference type="GO" id="GO:0006508">
    <property type="term" value="P:proteolysis"/>
    <property type="evidence" value="ECO:0007669"/>
    <property type="project" value="UniProtKB-KW"/>
</dbReference>
<keyword evidence="5" id="KW-1015">Disulfide bond</keyword>
<dbReference type="InterPro" id="IPR043504">
    <property type="entry name" value="Peptidase_S1_PA_chymotrypsin"/>
</dbReference>
<feature type="chain" id="PRO_5008263973" evidence="6">
    <location>
        <begin position="24"/>
        <end position="311"/>
    </location>
</feature>
<feature type="signal peptide" evidence="6">
    <location>
        <begin position="1"/>
        <end position="23"/>
    </location>
</feature>
<accession>A0A194Q319</accession>
<dbReference type="InterPro" id="IPR001254">
    <property type="entry name" value="Trypsin_dom"/>
</dbReference>
<evidence type="ECO:0000313" key="9">
    <source>
        <dbReference type="Proteomes" id="UP000053268"/>
    </source>
</evidence>
<dbReference type="PRINTS" id="PR00722">
    <property type="entry name" value="CHYMOTRYPSIN"/>
</dbReference>